<dbReference type="Gene3D" id="1.20.1510.10">
    <property type="entry name" value="Cation efflux protein transmembrane domain"/>
    <property type="match status" value="1"/>
</dbReference>
<gene>
    <name evidence="14" type="ORF">GCM10010531_38290</name>
</gene>
<keyword evidence="7 12" id="KW-1133">Transmembrane helix</keyword>
<keyword evidence="4 12" id="KW-0812">Transmembrane</keyword>
<evidence type="ECO:0000256" key="4">
    <source>
        <dbReference type="ARBA" id="ARBA00022692"/>
    </source>
</evidence>
<dbReference type="RefSeq" id="WP_344690651.1">
    <property type="nucleotide sequence ID" value="NZ_BAAAVV010000012.1"/>
</dbReference>
<dbReference type="EMBL" id="BAAAVV010000012">
    <property type="protein sequence ID" value="GAA3180515.1"/>
    <property type="molecule type" value="Genomic_DNA"/>
</dbReference>
<dbReference type="SUPFAM" id="SSF161111">
    <property type="entry name" value="Cation efflux protein transmembrane domain-like"/>
    <property type="match status" value="1"/>
</dbReference>
<evidence type="ECO:0000259" key="13">
    <source>
        <dbReference type="Pfam" id="PF01545"/>
    </source>
</evidence>
<evidence type="ECO:0000313" key="15">
    <source>
        <dbReference type="Proteomes" id="UP001499924"/>
    </source>
</evidence>
<evidence type="ECO:0000256" key="9">
    <source>
        <dbReference type="ARBA" id="ARBA00023136"/>
    </source>
</evidence>
<keyword evidence="8" id="KW-0770">Synapse</keyword>
<evidence type="ECO:0000256" key="6">
    <source>
        <dbReference type="ARBA" id="ARBA00022833"/>
    </source>
</evidence>
<feature type="transmembrane region" description="Helical" evidence="12">
    <location>
        <begin position="60"/>
        <end position="81"/>
    </location>
</feature>
<evidence type="ECO:0000256" key="3">
    <source>
        <dbReference type="ARBA" id="ARBA00008731"/>
    </source>
</evidence>
<dbReference type="InterPro" id="IPR026765">
    <property type="entry name" value="Tmem163"/>
</dbReference>
<sequence length="246" mass="25373">MASGDPMSATRASEHPALTPTERAALGRRAQLLAGASVTYNVLEAVIAVTAGIAAGSVALVGFGLDSVVEVSSGLIILWQFRHRLPESRERQALRLMAFSFFALAAYVTVESVRALFGGDPEPSPVGIGLAIASLIVMPFLSWAQRRTGRALGSHAVVADSTQTLLCTYLSAVLLVGLVLNATLGWGWADPLAGLVIAGVAVREGIEAWRGEGCCAPGVGRIADARGEACGCADGCRDACCAPPEA</sequence>
<comment type="subcellular location">
    <subcellularLocation>
        <location evidence="2">Cytoplasmic vesicle</location>
        <location evidence="2">Secretory vesicle</location>
        <location evidence="2">Synaptic vesicle membrane</location>
        <topology evidence="2">Multi-pass membrane protein</topology>
    </subcellularLocation>
    <subcellularLocation>
        <location evidence="1">Early endosome membrane</location>
    </subcellularLocation>
</comment>
<name>A0ABP6PJJ2_9ACTN</name>
<reference evidence="15" key="1">
    <citation type="journal article" date="2019" name="Int. J. Syst. Evol. Microbiol.">
        <title>The Global Catalogue of Microorganisms (GCM) 10K type strain sequencing project: providing services to taxonomists for standard genome sequencing and annotation.</title>
        <authorList>
            <consortium name="The Broad Institute Genomics Platform"/>
            <consortium name="The Broad Institute Genome Sequencing Center for Infectious Disease"/>
            <person name="Wu L."/>
            <person name="Ma J."/>
        </authorList>
    </citation>
    <scope>NUCLEOTIDE SEQUENCE [LARGE SCALE GENOMIC DNA]</scope>
    <source>
        <strain evidence="15">JCM 15614</strain>
    </source>
</reference>
<feature type="domain" description="Cation efflux protein transmembrane" evidence="13">
    <location>
        <begin position="100"/>
        <end position="205"/>
    </location>
</feature>
<evidence type="ECO:0000313" key="14">
    <source>
        <dbReference type="EMBL" id="GAA3180515.1"/>
    </source>
</evidence>
<dbReference type="InterPro" id="IPR058533">
    <property type="entry name" value="Cation_efflux_TM"/>
</dbReference>
<comment type="similarity">
    <text evidence="3">Belongs to the TMEM163 family.</text>
</comment>
<feature type="region of interest" description="Disordered" evidence="11">
    <location>
        <begin position="1"/>
        <end position="20"/>
    </location>
</feature>
<evidence type="ECO:0000256" key="10">
    <source>
        <dbReference type="ARBA" id="ARBA00023329"/>
    </source>
</evidence>
<protein>
    <submittedName>
        <fullName evidence="14">Cation transporter</fullName>
    </submittedName>
</protein>
<evidence type="ECO:0000256" key="2">
    <source>
        <dbReference type="ARBA" id="ARBA00004644"/>
    </source>
</evidence>
<evidence type="ECO:0000256" key="5">
    <source>
        <dbReference type="ARBA" id="ARBA00022753"/>
    </source>
</evidence>
<keyword evidence="15" id="KW-1185">Reference proteome</keyword>
<accession>A0ABP6PJJ2</accession>
<proteinExistence type="inferred from homology"/>
<evidence type="ECO:0000256" key="1">
    <source>
        <dbReference type="ARBA" id="ARBA00004146"/>
    </source>
</evidence>
<feature type="transmembrane region" description="Helical" evidence="12">
    <location>
        <begin position="93"/>
        <end position="110"/>
    </location>
</feature>
<dbReference type="Proteomes" id="UP001499924">
    <property type="component" value="Unassembled WGS sequence"/>
</dbReference>
<evidence type="ECO:0000256" key="8">
    <source>
        <dbReference type="ARBA" id="ARBA00023018"/>
    </source>
</evidence>
<dbReference type="PANTHER" id="PTHR31937">
    <property type="entry name" value="TRANSMEMBRANE PROTEIN 163"/>
    <property type="match status" value="1"/>
</dbReference>
<evidence type="ECO:0000256" key="7">
    <source>
        <dbReference type="ARBA" id="ARBA00022989"/>
    </source>
</evidence>
<feature type="transmembrane region" description="Helical" evidence="12">
    <location>
        <begin position="32"/>
        <end position="54"/>
    </location>
</feature>
<feature type="transmembrane region" description="Helical" evidence="12">
    <location>
        <begin position="125"/>
        <end position="144"/>
    </location>
</feature>
<dbReference type="InterPro" id="IPR027469">
    <property type="entry name" value="Cation_efflux_TMD_sf"/>
</dbReference>
<keyword evidence="9 12" id="KW-0472">Membrane</keyword>
<dbReference type="Pfam" id="PF01545">
    <property type="entry name" value="Cation_efflux"/>
    <property type="match status" value="1"/>
</dbReference>
<evidence type="ECO:0000256" key="11">
    <source>
        <dbReference type="SAM" id="MobiDB-lite"/>
    </source>
</evidence>
<organism evidence="14 15">
    <name type="scientific">Blastococcus jejuensis</name>
    <dbReference type="NCBI Taxonomy" id="351224"/>
    <lineage>
        <taxon>Bacteria</taxon>
        <taxon>Bacillati</taxon>
        <taxon>Actinomycetota</taxon>
        <taxon>Actinomycetes</taxon>
        <taxon>Geodermatophilales</taxon>
        <taxon>Geodermatophilaceae</taxon>
        <taxon>Blastococcus</taxon>
    </lineage>
</organism>
<feature type="transmembrane region" description="Helical" evidence="12">
    <location>
        <begin position="165"/>
        <end position="189"/>
    </location>
</feature>
<comment type="caution">
    <text evidence="14">The sequence shown here is derived from an EMBL/GenBank/DDBJ whole genome shotgun (WGS) entry which is preliminary data.</text>
</comment>
<keyword evidence="10" id="KW-0968">Cytoplasmic vesicle</keyword>
<keyword evidence="5" id="KW-0967">Endosome</keyword>
<evidence type="ECO:0000256" key="12">
    <source>
        <dbReference type="SAM" id="Phobius"/>
    </source>
</evidence>
<keyword evidence="6" id="KW-0862">Zinc</keyword>
<dbReference type="PANTHER" id="PTHR31937:SF2">
    <property type="entry name" value="TRANSMEMBRANE PROTEIN 163"/>
    <property type="match status" value="1"/>
</dbReference>